<dbReference type="OrthoDB" id="1262282at2"/>
<dbReference type="CDD" id="cd00093">
    <property type="entry name" value="HTH_XRE"/>
    <property type="match status" value="1"/>
</dbReference>
<gene>
    <name evidence="2" type="ORF">C8P70_13113</name>
</gene>
<dbReference type="EMBL" id="SOAG01000031">
    <property type="protein sequence ID" value="TDS52422.1"/>
    <property type="molecule type" value="Genomic_DNA"/>
</dbReference>
<sequence length="196" mass="22560">MSKEYYQKEYGKRVAEFLSFYGLTEGDLAKLIDSNSSNIKNIIRGKVGLNINKMISIASVFNLTYYDFANPNYKLPLKSKLPKSTIKIINERAEKGIVIRDTSNILANELERLIKEGVLNKPVTSKILLSLMNSKARKKNSTEVTNLLRKEPRNSLIVQLKYRYGNESIFVHKDYAKKYLGMSKEELRELIDGMRK</sequence>
<proteinExistence type="predicted"/>
<name>A0A4R7END8_9FLAO</name>
<dbReference type="RefSeq" id="WP_133713523.1">
    <property type="nucleotide sequence ID" value="NZ_SOAG01000031.1"/>
</dbReference>
<dbReference type="Gene3D" id="1.10.260.40">
    <property type="entry name" value="lambda repressor-like DNA-binding domains"/>
    <property type="match status" value="1"/>
</dbReference>
<dbReference type="PROSITE" id="PS50943">
    <property type="entry name" value="HTH_CROC1"/>
    <property type="match status" value="1"/>
</dbReference>
<evidence type="ECO:0000259" key="1">
    <source>
        <dbReference type="PROSITE" id="PS50943"/>
    </source>
</evidence>
<reference evidence="2 3" key="1">
    <citation type="submission" date="2019-03" db="EMBL/GenBank/DDBJ databases">
        <title>Genomic Encyclopedia of Archaeal and Bacterial Type Strains, Phase II (KMG-II): from individual species to whole genera.</title>
        <authorList>
            <person name="Goeker M."/>
        </authorList>
    </citation>
    <scope>NUCLEOTIDE SEQUENCE [LARGE SCALE GENOMIC DNA]</scope>
    <source>
        <strain evidence="2 3">DSM 28213</strain>
    </source>
</reference>
<dbReference type="AlphaFoldDB" id="A0A4R7END8"/>
<dbReference type="SUPFAM" id="SSF47413">
    <property type="entry name" value="lambda repressor-like DNA-binding domains"/>
    <property type="match status" value="1"/>
</dbReference>
<evidence type="ECO:0000313" key="2">
    <source>
        <dbReference type="EMBL" id="TDS52422.1"/>
    </source>
</evidence>
<dbReference type="GO" id="GO:0003677">
    <property type="term" value="F:DNA binding"/>
    <property type="evidence" value="ECO:0007669"/>
    <property type="project" value="InterPro"/>
</dbReference>
<dbReference type="InterPro" id="IPR010982">
    <property type="entry name" value="Lambda_DNA-bd_dom_sf"/>
</dbReference>
<comment type="caution">
    <text evidence="2">The sequence shown here is derived from an EMBL/GenBank/DDBJ whole genome shotgun (WGS) entry which is preliminary data.</text>
</comment>
<organism evidence="2 3">
    <name type="scientific">Myroides indicus</name>
    <dbReference type="NCBI Taxonomy" id="1323422"/>
    <lineage>
        <taxon>Bacteria</taxon>
        <taxon>Pseudomonadati</taxon>
        <taxon>Bacteroidota</taxon>
        <taxon>Flavobacteriia</taxon>
        <taxon>Flavobacteriales</taxon>
        <taxon>Flavobacteriaceae</taxon>
        <taxon>Myroides</taxon>
    </lineage>
</organism>
<accession>A0A4R7END8</accession>
<evidence type="ECO:0000313" key="3">
    <source>
        <dbReference type="Proteomes" id="UP000295215"/>
    </source>
</evidence>
<protein>
    <recommendedName>
        <fullName evidence="1">HTH cro/C1-type domain-containing protein</fullName>
    </recommendedName>
</protein>
<keyword evidence="3" id="KW-1185">Reference proteome</keyword>
<dbReference type="Proteomes" id="UP000295215">
    <property type="component" value="Unassembled WGS sequence"/>
</dbReference>
<feature type="domain" description="HTH cro/C1-type" evidence="1">
    <location>
        <begin position="27"/>
        <end position="68"/>
    </location>
</feature>
<dbReference type="SMART" id="SM00530">
    <property type="entry name" value="HTH_XRE"/>
    <property type="match status" value="1"/>
</dbReference>
<dbReference type="InterPro" id="IPR001387">
    <property type="entry name" value="Cro/C1-type_HTH"/>
</dbReference>